<keyword evidence="2" id="KW-0472">Membrane</keyword>
<dbReference type="VEuPathDB" id="FungiDB:F503_06916"/>
<feature type="compositionally biased region" description="Pro residues" evidence="1">
    <location>
        <begin position="78"/>
        <end position="91"/>
    </location>
</feature>
<dbReference type="Proteomes" id="UP000016923">
    <property type="component" value="Unassembled WGS sequence"/>
</dbReference>
<sequence length="389" mass="41508">MLAHLASVGGQRATSRSRLRTLMIASVAVFVIIFVWTTSSTDGEPFKSVVSSWPEVVSSTFGSDAAPDTPSSGTTPNPDVPPPPAADPVPVPSADAAPPKLNLPPVEHPAAPPAAVFGEPPAVQKSTPLFILVGDSTTNGQLRDGGGWGDAFLWLLMRDAEGVNRGANGAVSTHYYNSSMWTDTIDKVKAAVPFRKVYVTIQFGHNDQNPATNVTIDMYQDALATMAREVVAAGGTPMLVSPLARRDFKSLTPGAPPTIVDNLGNEREATKRAYEIVLAEQAVDAPNHVRFVNLNAASLAYIAAIGLKASYRYNKYHPFLVDTTHLNEHGALVFSRIVADLMLGHPAELVPPGQTDPWTPGNNNPDDGLSNWIQPNPYLTGLIWHGDPA</sequence>
<feature type="transmembrane region" description="Helical" evidence="2">
    <location>
        <begin position="21"/>
        <end position="39"/>
    </location>
</feature>
<keyword evidence="5" id="KW-1185">Reference proteome</keyword>
<dbReference type="AlphaFoldDB" id="S3D6W0"/>
<proteinExistence type="predicted"/>
<dbReference type="GO" id="GO:0016787">
    <property type="term" value="F:hydrolase activity"/>
    <property type="evidence" value="ECO:0007669"/>
    <property type="project" value="UniProtKB-KW"/>
</dbReference>
<keyword evidence="2" id="KW-0812">Transmembrane</keyword>
<evidence type="ECO:0000313" key="4">
    <source>
        <dbReference type="EMBL" id="EPE09140.1"/>
    </source>
</evidence>
<feature type="domain" description="SGNH hydrolase-type esterase" evidence="3">
    <location>
        <begin position="133"/>
        <end position="330"/>
    </location>
</feature>
<dbReference type="PANTHER" id="PTHR43695">
    <property type="entry name" value="PUTATIVE (AFU_ORTHOLOGUE AFUA_2G17250)-RELATED"/>
    <property type="match status" value="1"/>
</dbReference>
<evidence type="ECO:0000259" key="3">
    <source>
        <dbReference type="Pfam" id="PF13472"/>
    </source>
</evidence>
<dbReference type="eggNOG" id="ENOG502S5SG">
    <property type="taxonomic scope" value="Eukaryota"/>
</dbReference>
<organism evidence="4 5">
    <name type="scientific">Ophiostoma piceae (strain UAMH 11346)</name>
    <name type="common">Sap stain fungus</name>
    <dbReference type="NCBI Taxonomy" id="1262450"/>
    <lineage>
        <taxon>Eukaryota</taxon>
        <taxon>Fungi</taxon>
        <taxon>Dikarya</taxon>
        <taxon>Ascomycota</taxon>
        <taxon>Pezizomycotina</taxon>
        <taxon>Sordariomycetes</taxon>
        <taxon>Sordariomycetidae</taxon>
        <taxon>Ophiostomatales</taxon>
        <taxon>Ophiostomataceae</taxon>
        <taxon>Ophiostoma</taxon>
    </lineage>
</organism>
<protein>
    <submittedName>
        <fullName evidence="4">Gdsl-like lipase acylhydrolase</fullName>
    </submittedName>
</protein>
<keyword evidence="4" id="KW-0378">Hydrolase</keyword>
<accession>S3D6W0</accession>
<dbReference type="Pfam" id="PF13472">
    <property type="entry name" value="Lipase_GDSL_2"/>
    <property type="match status" value="1"/>
</dbReference>
<feature type="region of interest" description="Disordered" evidence="1">
    <location>
        <begin position="59"/>
        <end position="116"/>
    </location>
</feature>
<dbReference type="OMA" id="ETGWGMA"/>
<name>S3D6W0_OPHP1</name>
<dbReference type="InterPro" id="IPR036514">
    <property type="entry name" value="SGNH_hydro_sf"/>
</dbReference>
<dbReference type="Gene3D" id="3.40.50.1110">
    <property type="entry name" value="SGNH hydrolase"/>
    <property type="match status" value="1"/>
</dbReference>
<dbReference type="PANTHER" id="PTHR43695:SF2">
    <property type="entry name" value="PUTATIVE (AFU_ORTHOLOGUE AFUA_2G17250)-RELATED"/>
    <property type="match status" value="1"/>
</dbReference>
<dbReference type="InterPro" id="IPR037459">
    <property type="entry name" value="RhgT-like"/>
</dbReference>
<dbReference type="STRING" id="1262450.S3D6W0"/>
<dbReference type="HOGENOM" id="CLU_065859_1_0_1"/>
<keyword evidence="2" id="KW-1133">Transmembrane helix</keyword>
<evidence type="ECO:0000256" key="1">
    <source>
        <dbReference type="SAM" id="MobiDB-lite"/>
    </source>
</evidence>
<dbReference type="OrthoDB" id="5041285at2759"/>
<evidence type="ECO:0000313" key="5">
    <source>
        <dbReference type="Proteomes" id="UP000016923"/>
    </source>
</evidence>
<reference evidence="4 5" key="1">
    <citation type="journal article" date="2013" name="BMC Genomics">
        <title>The genome and transcriptome of the pine saprophyte Ophiostoma piceae, and a comparison with the bark beetle-associated pine pathogen Grosmannia clavigera.</title>
        <authorList>
            <person name="Haridas S."/>
            <person name="Wang Y."/>
            <person name="Lim L."/>
            <person name="Massoumi Alamouti S."/>
            <person name="Jackman S."/>
            <person name="Docking R."/>
            <person name="Robertson G."/>
            <person name="Birol I."/>
            <person name="Bohlmann J."/>
            <person name="Breuil C."/>
        </authorList>
    </citation>
    <scope>NUCLEOTIDE SEQUENCE [LARGE SCALE GENOMIC DNA]</scope>
    <source>
        <strain evidence="4 5">UAMH 11346</strain>
    </source>
</reference>
<dbReference type="SUPFAM" id="SSF52266">
    <property type="entry name" value="SGNH hydrolase"/>
    <property type="match status" value="1"/>
</dbReference>
<dbReference type="EMBL" id="KE148147">
    <property type="protein sequence ID" value="EPE09140.1"/>
    <property type="molecule type" value="Genomic_DNA"/>
</dbReference>
<gene>
    <name evidence="4" type="ORF">F503_06916</name>
</gene>
<evidence type="ECO:0000256" key="2">
    <source>
        <dbReference type="SAM" id="Phobius"/>
    </source>
</evidence>
<dbReference type="InterPro" id="IPR013830">
    <property type="entry name" value="SGNH_hydro"/>
</dbReference>